<feature type="compositionally biased region" description="Low complexity" evidence="1">
    <location>
        <begin position="142"/>
        <end position="162"/>
    </location>
</feature>
<feature type="region of interest" description="Disordered" evidence="1">
    <location>
        <begin position="1"/>
        <end position="63"/>
    </location>
</feature>
<evidence type="ECO:0000256" key="1">
    <source>
        <dbReference type="SAM" id="MobiDB-lite"/>
    </source>
</evidence>
<evidence type="ECO:0000313" key="2">
    <source>
        <dbReference type="EMBL" id="CAK0904520.1"/>
    </source>
</evidence>
<accession>A0ABN9XWL5</accession>
<name>A0ABN9XWL5_9DINO</name>
<proteinExistence type="predicted"/>
<evidence type="ECO:0008006" key="4">
    <source>
        <dbReference type="Google" id="ProtNLM"/>
    </source>
</evidence>
<feature type="compositionally biased region" description="Basic and acidic residues" evidence="1">
    <location>
        <begin position="163"/>
        <end position="173"/>
    </location>
</feature>
<comment type="caution">
    <text evidence="2">The sequence shown here is derived from an EMBL/GenBank/DDBJ whole genome shotgun (WGS) entry which is preliminary data.</text>
</comment>
<gene>
    <name evidence="2" type="ORF">PCOR1329_LOCUS80500</name>
</gene>
<reference evidence="2" key="1">
    <citation type="submission" date="2023-10" db="EMBL/GenBank/DDBJ databases">
        <authorList>
            <person name="Chen Y."/>
            <person name="Shah S."/>
            <person name="Dougan E. K."/>
            <person name="Thang M."/>
            <person name="Chan C."/>
        </authorList>
    </citation>
    <scope>NUCLEOTIDE SEQUENCE [LARGE SCALE GENOMIC DNA]</scope>
</reference>
<sequence length="173" mass="18346">MEADGDVVNQHQLRAESLHAFQEASPRPAGAPRRRRPGRPPALRQRSRAARSSAGARRHRDTSIGCAVVIDSHVAGGSAGPILLGQPGRQQLHQEGEAAIQPLHGGNLAASASLVWQSPPSRGPRRSLCPRLRATPSSLEVAAAAAPPAPPRRGGTAQAPPRSWREVLRVRAR</sequence>
<feature type="region of interest" description="Disordered" evidence="1">
    <location>
        <begin position="114"/>
        <end position="173"/>
    </location>
</feature>
<dbReference type="Proteomes" id="UP001189429">
    <property type="component" value="Unassembled WGS sequence"/>
</dbReference>
<protein>
    <recommendedName>
        <fullName evidence="4">Subtilisin</fullName>
    </recommendedName>
</protein>
<dbReference type="EMBL" id="CAUYUJ010021406">
    <property type="protein sequence ID" value="CAK0904520.1"/>
    <property type="molecule type" value="Genomic_DNA"/>
</dbReference>
<organism evidence="2 3">
    <name type="scientific">Prorocentrum cordatum</name>
    <dbReference type="NCBI Taxonomy" id="2364126"/>
    <lineage>
        <taxon>Eukaryota</taxon>
        <taxon>Sar</taxon>
        <taxon>Alveolata</taxon>
        <taxon>Dinophyceae</taxon>
        <taxon>Prorocentrales</taxon>
        <taxon>Prorocentraceae</taxon>
        <taxon>Prorocentrum</taxon>
    </lineage>
</organism>
<keyword evidence="3" id="KW-1185">Reference proteome</keyword>
<evidence type="ECO:0000313" key="3">
    <source>
        <dbReference type="Proteomes" id="UP001189429"/>
    </source>
</evidence>